<dbReference type="EMBL" id="LSOG01000087">
    <property type="protein sequence ID" value="OEH45790.1"/>
    <property type="molecule type" value="Genomic_DNA"/>
</dbReference>
<keyword evidence="1" id="KW-0540">Nuclease</keyword>
<dbReference type="PATRIC" id="fig|45071.7.peg.3468"/>
<dbReference type="Gene3D" id="3.100.10.20">
    <property type="entry name" value="CRISPR-associated endonuclease Cas1, N-terminal domain"/>
    <property type="match status" value="1"/>
</dbReference>
<keyword evidence="2" id="KW-1185">Reference proteome</keyword>
<reference evidence="1 2" key="1">
    <citation type="submission" date="2016-02" db="EMBL/GenBank/DDBJ databases">
        <title>Secondary metabolites in Legionella.</title>
        <authorList>
            <person name="Tobias N.J."/>
            <person name="Bode H.B."/>
        </authorList>
    </citation>
    <scope>NUCLEOTIDE SEQUENCE [LARGE SCALE GENOMIC DNA]</scope>
    <source>
        <strain evidence="1 2">DSM 19216</strain>
    </source>
</reference>
<dbReference type="Proteomes" id="UP000095229">
    <property type="component" value="Unassembled WGS sequence"/>
</dbReference>
<gene>
    <name evidence="1" type="primary">cas1_1</name>
    <name evidence="1" type="ORF">lpari_03229</name>
</gene>
<dbReference type="InterPro" id="IPR042211">
    <property type="entry name" value="CRISPR-assoc_Cas1_N"/>
</dbReference>
<accession>A0A1E5JMU5</accession>
<keyword evidence="1" id="KW-0255">Endonuclease</keyword>
<proteinExistence type="predicted"/>
<evidence type="ECO:0000313" key="1">
    <source>
        <dbReference type="EMBL" id="OEH45790.1"/>
    </source>
</evidence>
<keyword evidence="1" id="KW-0378">Hydrolase</keyword>
<protein>
    <submittedName>
        <fullName evidence="1">CRISPR-associated endonuclease Cas1</fullName>
    </submittedName>
</protein>
<dbReference type="GO" id="GO:0004519">
    <property type="term" value="F:endonuclease activity"/>
    <property type="evidence" value="ECO:0007669"/>
    <property type="project" value="UniProtKB-KW"/>
</dbReference>
<name>A0A1E5JMU5_9GAMM</name>
<organism evidence="1 2">
    <name type="scientific">Legionella parisiensis</name>
    <dbReference type="NCBI Taxonomy" id="45071"/>
    <lineage>
        <taxon>Bacteria</taxon>
        <taxon>Pseudomonadati</taxon>
        <taxon>Pseudomonadota</taxon>
        <taxon>Gammaproteobacteria</taxon>
        <taxon>Legionellales</taxon>
        <taxon>Legionellaceae</taxon>
        <taxon>Legionella</taxon>
    </lineage>
</organism>
<sequence>MEILTDLKAILHSKRANIYYLEKCRIMQKDGRVLYLTEEKTKTSIGIFLLPTQHVFYWELVHLLLKLQCVC</sequence>
<comment type="caution">
    <text evidence="1">The sequence shown here is derived from an EMBL/GenBank/DDBJ whole genome shotgun (WGS) entry which is preliminary data.</text>
</comment>
<evidence type="ECO:0000313" key="2">
    <source>
        <dbReference type="Proteomes" id="UP000095229"/>
    </source>
</evidence>
<dbReference type="AlphaFoldDB" id="A0A1E5JMU5"/>